<comment type="caution">
    <text evidence="2">The sequence shown here is derived from an EMBL/GenBank/DDBJ whole genome shotgun (WGS) entry which is preliminary data.</text>
</comment>
<keyword evidence="1" id="KW-0812">Transmembrane</keyword>
<keyword evidence="3" id="KW-1185">Reference proteome</keyword>
<protein>
    <submittedName>
        <fullName evidence="2">Uncharacterized protein</fullName>
    </submittedName>
</protein>
<gene>
    <name evidence="2" type="ORF">RND71_002084</name>
</gene>
<dbReference type="EMBL" id="JAVYJV010000001">
    <property type="protein sequence ID" value="KAK4380222.1"/>
    <property type="molecule type" value="Genomic_DNA"/>
</dbReference>
<feature type="transmembrane region" description="Helical" evidence="1">
    <location>
        <begin position="60"/>
        <end position="83"/>
    </location>
</feature>
<keyword evidence="1" id="KW-1133">Transmembrane helix</keyword>
<evidence type="ECO:0000256" key="1">
    <source>
        <dbReference type="SAM" id="Phobius"/>
    </source>
</evidence>
<name>A0AAE1T3B3_9SOLA</name>
<reference evidence="2" key="1">
    <citation type="submission" date="2023-12" db="EMBL/GenBank/DDBJ databases">
        <title>Genome assembly of Anisodus tanguticus.</title>
        <authorList>
            <person name="Wang Y.-J."/>
        </authorList>
    </citation>
    <scope>NUCLEOTIDE SEQUENCE</scope>
    <source>
        <strain evidence="2">KB-2021</strain>
        <tissue evidence="2">Leaf</tissue>
    </source>
</reference>
<accession>A0AAE1T3B3</accession>
<keyword evidence="1" id="KW-0472">Membrane</keyword>
<sequence length="161" mass="18100">MEIGKKLAWSIHWDAKFAAILYSRNRRSVMTTLIFAKLVLLRQLDREEQAIAFEIQRNEVVALTSALFFFFFALTSAFFFFALTSYSLALTSRNEADTAKDNDISHIDRFVSGYNESGYSLPLTKPRGIRAQYNNLCQASGVREETSDGDGDGLMAMASAK</sequence>
<dbReference type="Proteomes" id="UP001291623">
    <property type="component" value="Unassembled WGS sequence"/>
</dbReference>
<dbReference type="AlphaFoldDB" id="A0AAE1T3B3"/>
<proteinExistence type="predicted"/>
<evidence type="ECO:0000313" key="3">
    <source>
        <dbReference type="Proteomes" id="UP001291623"/>
    </source>
</evidence>
<organism evidence="2 3">
    <name type="scientific">Anisodus tanguticus</name>
    <dbReference type="NCBI Taxonomy" id="243964"/>
    <lineage>
        <taxon>Eukaryota</taxon>
        <taxon>Viridiplantae</taxon>
        <taxon>Streptophyta</taxon>
        <taxon>Embryophyta</taxon>
        <taxon>Tracheophyta</taxon>
        <taxon>Spermatophyta</taxon>
        <taxon>Magnoliopsida</taxon>
        <taxon>eudicotyledons</taxon>
        <taxon>Gunneridae</taxon>
        <taxon>Pentapetalae</taxon>
        <taxon>asterids</taxon>
        <taxon>lamiids</taxon>
        <taxon>Solanales</taxon>
        <taxon>Solanaceae</taxon>
        <taxon>Solanoideae</taxon>
        <taxon>Hyoscyameae</taxon>
        <taxon>Anisodus</taxon>
    </lineage>
</organism>
<evidence type="ECO:0000313" key="2">
    <source>
        <dbReference type="EMBL" id="KAK4380222.1"/>
    </source>
</evidence>